<evidence type="ECO:0000259" key="11">
    <source>
        <dbReference type="PROSITE" id="PS50146"/>
    </source>
</evidence>
<keyword evidence="4 9" id="KW-0547">Nucleotide-binding</keyword>
<feature type="compositionally biased region" description="Low complexity" evidence="10">
    <location>
        <begin position="519"/>
        <end position="534"/>
    </location>
</feature>
<keyword evidence="13" id="KW-1185">Reference proteome</keyword>
<dbReference type="PANTHER" id="PTHR11255:SF54">
    <property type="entry name" value="DIACYLGLYCEROL KINASE THETA"/>
    <property type="match status" value="1"/>
</dbReference>
<evidence type="ECO:0000256" key="9">
    <source>
        <dbReference type="RuleBase" id="RU361128"/>
    </source>
</evidence>
<keyword evidence="6 9" id="KW-0418">Kinase</keyword>
<evidence type="ECO:0000256" key="4">
    <source>
        <dbReference type="ARBA" id="ARBA00022741"/>
    </source>
</evidence>
<dbReference type="InterPro" id="IPR016064">
    <property type="entry name" value="NAD/diacylglycerol_kinase_sf"/>
</dbReference>
<evidence type="ECO:0000256" key="2">
    <source>
        <dbReference type="ARBA" id="ARBA00009280"/>
    </source>
</evidence>
<evidence type="ECO:0000256" key="6">
    <source>
        <dbReference type="ARBA" id="ARBA00022777"/>
    </source>
</evidence>
<protein>
    <recommendedName>
        <fullName evidence="9">Diacylglycerol kinase</fullName>
        <shortName evidence="9">DAG kinase</shortName>
        <ecNumber evidence="9">2.7.1.107</ecNumber>
    </recommendedName>
</protein>
<dbReference type="EMBL" id="ADBJ01000017">
    <property type="protein sequence ID" value="EFA83225.1"/>
    <property type="molecule type" value="Genomic_DNA"/>
</dbReference>
<dbReference type="GO" id="GO:0016020">
    <property type="term" value="C:membrane"/>
    <property type="evidence" value="ECO:0007669"/>
    <property type="project" value="UniProtKB-SubCell"/>
</dbReference>
<evidence type="ECO:0000256" key="8">
    <source>
        <dbReference type="ARBA" id="ARBA00023136"/>
    </source>
</evidence>
<dbReference type="STRING" id="670386.D3B5S7"/>
<dbReference type="InParanoid" id="D3B5S7"/>
<dbReference type="RefSeq" id="XP_020435342.1">
    <property type="nucleotide sequence ID" value="XM_020574928.1"/>
</dbReference>
<dbReference type="GO" id="GO:0007200">
    <property type="term" value="P:phospholipase C-activating G protein-coupled receptor signaling pathway"/>
    <property type="evidence" value="ECO:0007669"/>
    <property type="project" value="InterPro"/>
</dbReference>
<keyword evidence="8" id="KW-0472">Membrane</keyword>
<evidence type="ECO:0000256" key="3">
    <source>
        <dbReference type="ARBA" id="ARBA00022679"/>
    </source>
</evidence>
<evidence type="ECO:0000256" key="7">
    <source>
        <dbReference type="ARBA" id="ARBA00022840"/>
    </source>
</evidence>
<dbReference type="Pfam" id="PF00781">
    <property type="entry name" value="DAGK_cat"/>
    <property type="match status" value="1"/>
</dbReference>
<keyword evidence="5" id="KW-0863">Zinc-finger</keyword>
<comment type="similarity">
    <text evidence="2 9">Belongs to the eukaryotic diacylglycerol kinase family.</text>
</comment>
<name>D3B5S7_HETP5</name>
<gene>
    <name evidence="12" type="primary">dgkA</name>
    <name evidence="12" type="ORF">PPL_04015</name>
</gene>
<feature type="domain" description="DAGKc" evidence="11">
    <location>
        <begin position="159"/>
        <end position="300"/>
    </location>
</feature>
<dbReference type="InterPro" id="IPR037607">
    <property type="entry name" value="DGK"/>
</dbReference>
<dbReference type="GO" id="GO:0004143">
    <property type="term" value="F:ATP-dependent diacylglycerol kinase activity"/>
    <property type="evidence" value="ECO:0007669"/>
    <property type="project" value="UniProtKB-EC"/>
</dbReference>
<organism evidence="12 13">
    <name type="scientific">Heterostelium pallidum (strain ATCC 26659 / Pp 5 / PN500)</name>
    <name type="common">Cellular slime mold</name>
    <name type="synonym">Polysphondylium pallidum</name>
    <dbReference type="NCBI Taxonomy" id="670386"/>
    <lineage>
        <taxon>Eukaryota</taxon>
        <taxon>Amoebozoa</taxon>
        <taxon>Evosea</taxon>
        <taxon>Eumycetozoa</taxon>
        <taxon>Dictyostelia</taxon>
        <taxon>Acytosteliales</taxon>
        <taxon>Acytosteliaceae</taxon>
        <taxon>Heterostelium</taxon>
    </lineage>
</organism>
<dbReference type="Proteomes" id="UP000001396">
    <property type="component" value="Unassembled WGS sequence"/>
</dbReference>
<dbReference type="SMART" id="SM00045">
    <property type="entry name" value="DAGKa"/>
    <property type="match status" value="1"/>
</dbReference>
<sequence>MDDITTTKTSNNNNNNNETNTDIINNNGFDHSFIVHNWKLKVFTTLDINVRHAISVHIQSVHRWLLQSVATIRMITMIMGCYTHRRSIEKHYTLNQHHTDSMWLLNRFESSVTTVETLHSLLAISAMLAVTVEDIGASTTHTSNNNKQNLVNWRLESPIPSKLLMIFINSKSGGQMGTKFLKKFSSIVNPLQIIDLIHHGPDHGVQIIQRYLEENPGDVERFRLLVCGGDGTVGWVLQILKKYNLPPIPIAIIPLGTGNDMSRSLGWGPGYNNENLKLILKSISEAKLTHLDTFTVNIKQDMKGINTIVMNNYFSIGLDANIALGFHEARNANPHLFTGRTINKIWYGKIGLEEFVTRSFPSMSEILEITIDGQPLKLEKSIEGIMIINVNNYAGGVRLWKKSSSKFKAQKIDDGVLELVGVTGVPHLGSIISGVASPLKLAQGSHILIKHRTKKQPTTAVQVDGEPFSVESCEIEIKFERKVLMLAQKDYKTKSSEFDPVLIPNVGISTSPNTISNISSSTTTTATTTTTNTTFLPSPDILNTPSSVMTSPETTTITTTETETSPTNTNENENKEKMEIIKITNSDDDEMDGTQLN</sequence>
<dbReference type="Pfam" id="PF00609">
    <property type="entry name" value="DAGK_acc"/>
    <property type="match status" value="1"/>
</dbReference>
<evidence type="ECO:0000256" key="5">
    <source>
        <dbReference type="ARBA" id="ARBA00022771"/>
    </source>
</evidence>
<dbReference type="GO" id="GO:0008270">
    <property type="term" value="F:zinc ion binding"/>
    <property type="evidence" value="ECO:0007669"/>
    <property type="project" value="UniProtKB-KW"/>
</dbReference>
<accession>D3B5S7</accession>
<dbReference type="AlphaFoldDB" id="D3B5S7"/>
<keyword evidence="7 9" id="KW-0067">ATP-binding</keyword>
<dbReference type="PROSITE" id="PS50146">
    <property type="entry name" value="DAGK"/>
    <property type="match status" value="1"/>
</dbReference>
<evidence type="ECO:0000256" key="10">
    <source>
        <dbReference type="SAM" id="MobiDB-lite"/>
    </source>
</evidence>
<keyword evidence="3 9" id="KW-0808">Transferase</keyword>
<keyword evidence="5" id="KW-0862">Zinc</keyword>
<dbReference type="SMART" id="SM00046">
    <property type="entry name" value="DAGKc"/>
    <property type="match status" value="1"/>
</dbReference>
<comment type="caution">
    <text evidence="12">The sequence shown here is derived from an EMBL/GenBank/DDBJ whole genome shotgun (WGS) entry which is preliminary data.</text>
</comment>
<evidence type="ECO:0000256" key="1">
    <source>
        <dbReference type="ARBA" id="ARBA00004370"/>
    </source>
</evidence>
<dbReference type="EC" id="2.7.1.107" evidence="9"/>
<comment type="subcellular location">
    <subcellularLocation>
        <location evidence="1">Membrane</location>
    </subcellularLocation>
</comment>
<dbReference type="GeneID" id="31359502"/>
<comment type="catalytic activity">
    <reaction evidence="9">
        <text>a 1,2-diacyl-sn-glycerol + ATP = a 1,2-diacyl-sn-glycero-3-phosphate + ADP + H(+)</text>
        <dbReference type="Rhea" id="RHEA:10272"/>
        <dbReference type="ChEBI" id="CHEBI:15378"/>
        <dbReference type="ChEBI" id="CHEBI:17815"/>
        <dbReference type="ChEBI" id="CHEBI:30616"/>
        <dbReference type="ChEBI" id="CHEBI:58608"/>
        <dbReference type="ChEBI" id="CHEBI:456216"/>
        <dbReference type="EC" id="2.7.1.107"/>
    </reaction>
</comment>
<dbReference type="InterPro" id="IPR001206">
    <property type="entry name" value="Diacylglycerol_kinase_cat_dom"/>
</dbReference>
<dbReference type="Gene3D" id="2.60.200.40">
    <property type="match status" value="1"/>
</dbReference>
<feature type="region of interest" description="Disordered" evidence="10">
    <location>
        <begin position="519"/>
        <end position="575"/>
    </location>
</feature>
<keyword evidence="5" id="KW-0479">Metal-binding</keyword>
<proteinExistence type="inferred from homology"/>
<dbReference type="InterPro" id="IPR000756">
    <property type="entry name" value="Diacylglycerol_kin_accessory"/>
</dbReference>
<evidence type="ECO:0000313" key="13">
    <source>
        <dbReference type="Proteomes" id="UP000001396"/>
    </source>
</evidence>
<dbReference type="InterPro" id="IPR017438">
    <property type="entry name" value="ATP-NAD_kinase_N"/>
</dbReference>
<feature type="compositionally biased region" description="Low complexity" evidence="10">
    <location>
        <begin position="549"/>
        <end position="571"/>
    </location>
</feature>
<dbReference type="GO" id="GO:0005524">
    <property type="term" value="F:ATP binding"/>
    <property type="evidence" value="ECO:0007669"/>
    <property type="project" value="UniProtKB-KW"/>
</dbReference>
<evidence type="ECO:0000313" key="12">
    <source>
        <dbReference type="EMBL" id="EFA83225.1"/>
    </source>
</evidence>
<dbReference type="PANTHER" id="PTHR11255">
    <property type="entry name" value="DIACYLGLYCEROL KINASE"/>
    <property type="match status" value="1"/>
</dbReference>
<dbReference type="SUPFAM" id="SSF111331">
    <property type="entry name" value="NAD kinase/diacylglycerol kinase-like"/>
    <property type="match status" value="1"/>
</dbReference>
<reference evidence="12 13" key="1">
    <citation type="journal article" date="2011" name="Genome Res.">
        <title>Phylogeny-wide analysis of social amoeba genomes highlights ancient origins for complex intercellular communication.</title>
        <authorList>
            <person name="Heidel A.J."/>
            <person name="Lawal H.M."/>
            <person name="Felder M."/>
            <person name="Schilde C."/>
            <person name="Helps N.R."/>
            <person name="Tunggal B."/>
            <person name="Rivero F."/>
            <person name="John U."/>
            <person name="Schleicher M."/>
            <person name="Eichinger L."/>
            <person name="Platzer M."/>
            <person name="Noegel A.A."/>
            <person name="Schaap P."/>
            <person name="Gloeckner G."/>
        </authorList>
    </citation>
    <scope>NUCLEOTIDE SEQUENCE [LARGE SCALE GENOMIC DNA]</scope>
    <source>
        <strain evidence="13">ATCC 26659 / Pp 5 / PN500</strain>
    </source>
</reference>
<dbReference type="Gene3D" id="3.40.50.10330">
    <property type="entry name" value="Probable inorganic polyphosphate/atp-NAD kinase, domain 1"/>
    <property type="match status" value="1"/>
</dbReference>